<dbReference type="PANTHER" id="PTHR32494">
    <property type="entry name" value="ALLANTOATE DEIMINASE-RELATED"/>
    <property type="match status" value="1"/>
</dbReference>
<comment type="cofactor">
    <cofactor evidence="3">
        <name>Zn(2+)</name>
        <dbReference type="ChEBI" id="CHEBI:29105"/>
    </cofactor>
    <text evidence="3">Binds 2 Zn(2+) ions per subunit.</text>
</comment>
<feature type="binding site" evidence="3">
    <location>
        <position position="384"/>
    </location>
    <ligand>
        <name>Zn(2+)</name>
        <dbReference type="ChEBI" id="CHEBI:29105"/>
        <label>2</label>
    </ligand>
</feature>
<dbReference type="GO" id="GO:0046872">
    <property type="term" value="F:metal ion binding"/>
    <property type="evidence" value="ECO:0007669"/>
    <property type="project" value="UniProtKB-KW"/>
</dbReference>
<evidence type="ECO:0000313" key="6">
    <source>
        <dbReference type="Proteomes" id="UP000217785"/>
    </source>
</evidence>
<sequence length="412" mass="45014">MKQSLLTVNLSRIKEMLDVSSSIGTLPQGGLCRLALSDEDKQMRDIFIKWLQDLNLQVRVDDFGNIYGRREGKDKDAPAVVVGSHLDTQPQGGRFDGILGVLSALEVIRVLNDCDIETKRPIEIVNFTNEEGARFEPPMLGSGGVAGVFDKDFILNLKDSSGKRFGDELQRIGYAGSEENRIKDMYGYVELHIEQGPVLERENISIAAVEGIQGITWLEVRLTGQADHAGPTPMSMRKDALVAAAKMIVAVQQIAKDIDDTATTTVGRLSVAPGAVNCVPGEVVFTIDIRHFNDIVRERAVESVLEKISTIAAVEGVGIEVSKLWEIPATAFSQHIVKHVIKGAEMSGYSVRNMVSGAGHDAKYMNHIVPSAMIFVPSVGGKSHCPEELTLWEDIEKGANVLLYVVHELAQE</sequence>
<evidence type="ECO:0000259" key="4">
    <source>
        <dbReference type="Pfam" id="PF07687"/>
    </source>
</evidence>
<evidence type="ECO:0000256" key="3">
    <source>
        <dbReference type="PIRSR" id="PIRSR001235-1"/>
    </source>
</evidence>
<proteinExistence type="inferred from homology"/>
<dbReference type="InterPro" id="IPR011650">
    <property type="entry name" value="Peptidase_M20_dimer"/>
</dbReference>
<dbReference type="Gene3D" id="3.30.70.360">
    <property type="match status" value="1"/>
</dbReference>
<reference evidence="6" key="1">
    <citation type="submission" date="2017-07" db="EMBL/GenBank/DDBJ databases">
        <title>Draft genome sequence of Effusibacillus lacus strain skLN1.</title>
        <authorList>
            <person name="Watanabe M."/>
            <person name="Kojima H."/>
            <person name="Fukui M."/>
        </authorList>
    </citation>
    <scope>NUCLEOTIDE SEQUENCE [LARGE SCALE GENOMIC DNA]</scope>
    <source>
        <strain evidence="6">skLN1</strain>
    </source>
</reference>
<feature type="binding site" evidence="3">
    <location>
        <position position="131"/>
    </location>
    <ligand>
        <name>Zn(2+)</name>
        <dbReference type="ChEBI" id="CHEBI:29105"/>
        <label>2</label>
    </ligand>
</feature>
<keyword evidence="2 5" id="KW-0378">Hydrolase</keyword>
<feature type="binding site" evidence="3">
    <location>
        <position position="192"/>
    </location>
    <ligand>
        <name>Zn(2+)</name>
        <dbReference type="ChEBI" id="CHEBI:29105"/>
        <label>1</label>
    </ligand>
</feature>
<dbReference type="InterPro" id="IPR036264">
    <property type="entry name" value="Bact_exopeptidase_dim_dom"/>
</dbReference>
<evidence type="ECO:0000256" key="2">
    <source>
        <dbReference type="ARBA" id="ARBA00022801"/>
    </source>
</evidence>
<organism evidence="5 6">
    <name type="scientific">Effusibacillus lacus</name>
    <dbReference type="NCBI Taxonomy" id="1348429"/>
    <lineage>
        <taxon>Bacteria</taxon>
        <taxon>Bacillati</taxon>
        <taxon>Bacillota</taxon>
        <taxon>Bacilli</taxon>
        <taxon>Bacillales</taxon>
        <taxon>Alicyclobacillaceae</taxon>
        <taxon>Effusibacillus</taxon>
    </lineage>
</organism>
<evidence type="ECO:0000313" key="5">
    <source>
        <dbReference type="EMBL" id="GAX90881.1"/>
    </source>
</evidence>
<keyword evidence="3" id="KW-0479">Metal-binding</keyword>
<dbReference type="RefSeq" id="WP_096182604.1">
    <property type="nucleotide sequence ID" value="NZ_BDUF01000068.1"/>
</dbReference>
<dbReference type="Gene3D" id="3.40.630.10">
    <property type="entry name" value="Zn peptidases"/>
    <property type="match status" value="1"/>
</dbReference>
<dbReference type="Pfam" id="PF07687">
    <property type="entry name" value="M20_dimer"/>
    <property type="match status" value="1"/>
</dbReference>
<dbReference type="NCBIfam" id="NF006769">
    <property type="entry name" value="PRK09290.1-3"/>
    <property type="match status" value="1"/>
</dbReference>
<keyword evidence="3" id="KW-0862">Zinc</keyword>
<dbReference type="PANTHER" id="PTHR32494:SF5">
    <property type="entry name" value="ALLANTOATE AMIDOHYDROLASE"/>
    <property type="match status" value="1"/>
</dbReference>
<dbReference type="SUPFAM" id="SSF55031">
    <property type="entry name" value="Bacterial exopeptidase dimerisation domain"/>
    <property type="match status" value="1"/>
</dbReference>
<dbReference type="InterPro" id="IPR002933">
    <property type="entry name" value="Peptidase_M20"/>
</dbReference>
<dbReference type="InterPro" id="IPR010158">
    <property type="entry name" value="Amidase_Cbmase"/>
</dbReference>
<dbReference type="PIRSF" id="PIRSF001235">
    <property type="entry name" value="Amidase_carbamoylase"/>
    <property type="match status" value="1"/>
</dbReference>
<feature type="domain" description="Peptidase M20 dimerisation" evidence="4">
    <location>
        <begin position="212"/>
        <end position="313"/>
    </location>
</feature>
<dbReference type="NCBIfam" id="TIGR01879">
    <property type="entry name" value="hydantase"/>
    <property type="match status" value="1"/>
</dbReference>
<dbReference type="AlphaFoldDB" id="A0A292YPP2"/>
<gene>
    <name evidence="5" type="ORF">EFBL_2523</name>
</gene>
<dbReference type="CDD" id="cd03884">
    <property type="entry name" value="M20_bAS"/>
    <property type="match status" value="1"/>
</dbReference>
<dbReference type="SUPFAM" id="SSF53187">
    <property type="entry name" value="Zn-dependent exopeptidases"/>
    <property type="match status" value="1"/>
</dbReference>
<keyword evidence="6" id="KW-1185">Reference proteome</keyword>
<name>A0A292YPP2_9BACL</name>
<evidence type="ECO:0000256" key="1">
    <source>
        <dbReference type="ARBA" id="ARBA00006153"/>
    </source>
</evidence>
<dbReference type="EMBL" id="BDUF01000068">
    <property type="protein sequence ID" value="GAX90881.1"/>
    <property type="molecule type" value="Genomic_DNA"/>
</dbReference>
<accession>A0A292YPP2</accession>
<dbReference type="Pfam" id="PF01546">
    <property type="entry name" value="Peptidase_M20"/>
    <property type="match status" value="1"/>
</dbReference>
<dbReference type="NCBIfam" id="NF006771">
    <property type="entry name" value="PRK09290.1-5"/>
    <property type="match status" value="1"/>
</dbReference>
<dbReference type="GO" id="GO:0016813">
    <property type="term" value="F:hydrolase activity, acting on carbon-nitrogen (but not peptide) bonds, in linear amidines"/>
    <property type="evidence" value="ECO:0007669"/>
    <property type="project" value="InterPro"/>
</dbReference>
<feature type="binding site" evidence="3">
    <location>
        <position position="96"/>
    </location>
    <ligand>
        <name>Zn(2+)</name>
        <dbReference type="ChEBI" id="CHEBI:29105"/>
        <label>2</label>
    </ligand>
</feature>
<protein>
    <submittedName>
        <fullName evidence="5">Zn-dependent hydrolase</fullName>
    </submittedName>
</protein>
<feature type="binding site" evidence="3">
    <location>
        <position position="96"/>
    </location>
    <ligand>
        <name>Zn(2+)</name>
        <dbReference type="ChEBI" id="CHEBI:29105"/>
        <label>1</label>
    </ligand>
</feature>
<dbReference type="OrthoDB" id="9808195at2"/>
<comment type="caution">
    <text evidence="5">The sequence shown here is derived from an EMBL/GenBank/DDBJ whole genome shotgun (WGS) entry which is preliminary data.</text>
</comment>
<comment type="similarity">
    <text evidence="1">Belongs to the peptidase M20 family.</text>
</comment>
<feature type="binding site" evidence="3">
    <location>
        <position position="85"/>
    </location>
    <ligand>
        <name>Zn(2+)</name>
        <dbReference type="ChEBI" id="CHEBI:29105"/>
        <label>1</label>
    </ligand>
</feature>
<dbReference type="Proteomes" id="UP000217785">
    <property type="component" value="Unassembled WGS sequence"/>
</dbReference>